<feature type="signal peptide" evidence="5">
    <location>
        <begin position="1"/>
        <end position="31"/>
    </location>
</feature>
<evidence type="ECO:0000313" key="8">
    <source>
        <dbReference type="Proteomes" id="UP000609531"/>
    </source>
</evidence>
<proteinExistence type="inferred from homology"/>
<evidence type="ECO:0000256" key="5">
    <source>
        <dbReference type="SAM" id="SignalP"/>
    </source>
</evidence>
<reference evidence="7" key="1">
    <citation type="submission" date="2020-12" db="EMBL/GenBank/DDBJ databases">
        <title>Bacterial taxonomy.</title>
        <authorList>
            <person name="Pan X."/>
        </authorList>
    </citation>
    <scope>NUCLEOTIDE SEQUENCE</scope>
    <source>
        <strain evidence="7">B2012</strain>
    </source>
</reference>
<dbReference type="Proteomes" id="UP000609531">
    <property type="component" value="Unassembled WGS sequence"/>
</dbReference>
<evidence type="ECO:0000256" key="1">
    <source>
        <dbReference type="ARBA" id="ARBA00010062"/>
    </source>
</evidence>
<keyword evidence="4" id="KW-0029">Amino-acid transport</keyword>
<dbReference type="InterPro" id="IPR051010">
    <property type="entry name" value="BCAA_transport"/>
</dbReference>
<dbReference type="Gene3D" id="3.40.50.2300">
    <property type="match status" value="2"/>
</dbReference>
<dbReference type="AlphaFoldDB" id="A0A934IJE0"/>
<dbReference type="InterPro" id="IPR006311">
    <property type="entry name" value="TAT_signal"/>
</dbReference>
<keyword evidence="8" id="KW-1185">Reference proteome</keyword>
<dbReference type="PANTHER" id="PTHR30483">
    <property type="entry name" value="LEUCINE-SPECIFIC-BINDING PROTEIN"/>
    <property type="match status" value="1"/>
</dbReference>
<dbReference type="CDD" id="cd19979">
    <property type="entry name" value="PBP1_ABC_ligand_binding-like"/>
    <property type="match status" value="1"/>
</dbReference>
<evidence type="ECO:0000313" key="7">
    <source>
        <dbReference type="EMBL" id="MBJ3777784.1"/>
    </source>
</evidence>
<dbReference type="InterPro" id="IPR000709">
    <property type="entry name" value="Leu_Ile_Val-bd"/>
</dbReference>
<accession>A0A934IJE0</accession>
<keyword evidence="2" id="KW-0813">Transport</keyword>
<keyword evidence="3 5" id="KW-0732">Signal</keyword>
<feature type="domain" description="Leucine-binding protein" evidence="6">
    <location>
        <begin position="34"/>
        <end position="362"/>
    </location>
</feature>
<name>A0A934IJE0_9HYPH</name>
<organism evidence="7 8">
    <name type="scientific">Acuticoccus mangrovi</name>
    <dbReference type="NCBI Taxonomy" id="2796142"/>
    <lineage>
        <taxon>Bacteria</taxon>
        <taxon>Pseudomonadati</taxon>
        <taxon>Pseudomonadota</taxon>
        <taxon>Alphaproteobacteria</taxon>
        <taxon>Hyphomicrobiales</taxon>
        <taxon>Amorphaceae</taxon>
        <taxon>Acuticoccus</taxon>
    </lineage>
</organism>
<evidence type="ECO:0000256" key="3">
    <source>
        <dbReference type="ARBA" id="ARBA00022729"/>
    </source>
</evidence>
<dbReference type="EMBL" id="JAEKJA010000020">
    <property type="protein sequence ID" value="MBJ3777784.1"/>
    <property type="molecule type" value="Genomic_DNA"/>
</dbReference>
<dbReference type="InterPro" id="IPR028082">
    <property type="entry name" value="Peripla_BP_I"/>
</dbReference>
<evidence type="ECO:0000256" key="2">
    <source>
        <dbReference type="ARBA" id="ARBA00022448"/>
    </source>
</evidence>
<dbReference type="PROSITE" id="PS51318">
    <property type="entry name" value="TAT"/>
    <property type="match status" value="1"/>
</dbReference>
<dbReference type="Pfam" id="PF13458">
    <property type="entry name" value="Peripla_BP_6"/>
    <property type="match status" value="1"/>
</dbReference>
<dbReference type="InterPro" id="IPR028081">
    <property type="entry name" value="Leu-bd"/>
</dbReference>
<gene>
    <name evidence="7" type="ORF">JCR33_18905</name>
</gene>
<dbReference type="GO" id="GO:0006865">
    <property type="term" value="P:amino acid transport"/>
    <property type="evidence" value="ECO:0007669"/>
    <property type="project" value="UniProtKB-KW"/>
</dbReference>
<comment type="caution">
    <text evidence="7">The sequence shown here is derived from an EMBL/GenBank/DDBJ whole genome shotgun (WGS) entry which is preliminary data.</text>
</comment>
<comment type="similarity">
    <text evidence="1">Belongs to the leucine-binding protein family.</text>
</comment>
<dbReference type="PANTHER" id="PTHR30483:SF6">
    <property type="entry name" value="PERIPLASMIC BINDING PROTEIN OF ABC TRANSPORTER FOR NATURAL AMINO ACIDS"/>
    <property type="match status" value="1"/>
</dbReference>
<evidence type="ECO:0000256" key="4">
    <source>
        <dbReference type="ARBA" id="ARBA00022970"/>
    </source>
</evidence>
<protein>
    <submittedName>
        <fullName evidence="7">ABC transporter substrate-binding protein</fullName>
    </submittedName>
</protein>
<dbReference type="SUPFAM" id="SSF53822">
    <property type="entry name" value="Periplasmic binding protein-like I"/>
    <property type="match status" value="1"/>
</dbReference>
<dbReference type="PRINTS" id="PR00337">
    <property type="entry name" value="LEUILEVALBP"/>
</dbReference>
<dbReference type="RefSeq" id="WP_198883682.1">
    <property type="nucleotide sequence ID" value="NZ_JAEKJA010000020.1"/>
</dbReference>
<evidence type="ECO:0000259" key="6">
    <source>
        <dbReference type="Pfam" id="PF13458"/>
    </source>
</evidence>
<sequence length="394" mass="41350">MTKTFAVTRRHVVAAAAALGLAAGTALPAAAQDPIKIGLIASLSGPSAKSGEAITRGILLAMDEINAEGGVLGRPLELVARDDENNPGKGITAARELINREGAVVIFGGLQTPVSLALVPYINQTKVPFMGPWAAGTPITKNGAAENYMFRVSAVDEMVDVALVERAATLHGATKPGLVLINNPWGESNEKGIMAALEAKGMENAGVETIEANDVDVVPQLTRLKDAGADALFLVANVGPSAQVMKSLERMGWDVPVVSHWGPAGGRFSELGGPRAKDVEMIQTFTFSGNDSPKAAATLEALKKKFPEIQSAADVTPAVGIANAYDAMHLTALAIENAGSTDGPAIRQGFYDIDSYEGLIKTYETPFTPEDQDALGPEDYVFTRFIDGEIIPID</sequence>
<feature type="chain" id="PRO_5037689881" evidence="5">
    <location>
        <begin position="32"/>
        <end position="394"/>
    </location>
</feature>